<name>A0A645J7U6_9ZZZZ</name>
<proteinExistence type="predicted"/>
<evidence type="ECO:0008006" key="2">
    <source>
        <dbReference type="Google" id="ProtNLM"/>
    </source>
</evidence>
<organism evidence="1">
    <name type="scientific">bioreactor metagenome</name>
    <dbReference type="NCBI Taxonomy" id="1076179"/>
    <lineage>
        <taxon>unclassified sequences</taxon>
        <taxon>metagenomes</taxon>
        <taxon>ecological metagenomes</taxon>
    </lineage>
</organism>
<dbReference type="EMBL" id="VSSQ01124982">
    <property type="protein sequence ID" value="MPN55563.1"/>
    <property type="molecule type" value="Genomic_DNA"/>
</dbReference>
<dbReference type="PANTHER" id="PTHR42830:SF2">
    <property type="entry name" value="OSMC_OHR FAMILY PROTEIN"/>
    <property type="match status" value="1"/>
</dbReference>
<gene>
    <name evidence="1" type="ORF">SDC9_203247</name>
</gene>
<dbReference type="InterPro" id="IPR003718">
    <property type="entry name" value="OsmC/Ohr_fam"/>
</dbReference>
<dbReference type="Gene3D" id="3.30.300.20">
    <property type="match status" value="1"/>
</dbReference>
<reference evidence="1" key="1">
    <citation type="submission" date="2019-08" db="EMBL/GenBank/DDBJ databases">
        <authorList>
            <person name="Kucharzyk K."/>
            <person name="Murdoch R.W."/>
            <person name="Higgins S."/>
            <person name="Loffler F."/>
        </authorList>
    </citation>
    <scope>NUCLEOTIDE SEQUENCE</scope>
</reference>
<comment type="caution">
    <text evidence="1">The sequence shown here is derived from an EMBL/GenBank/DDBJ whole genome shotgun (WGS) entry which is preliminary data.</text>
</comment>
<dbReference type="SUPFAM" id="SSF82784">
    <property type="entry name" value="OsmC-like"/>
    <property type="match status" value="1"/>
</dbReference>
<dbReference type="PANTHER" id="PTHR42830">
    <property type="entry name" value="OSMOTICALLY INDUCIBLE FAMILY PROTEIN"/>
    <property type="match status" value="1"/>
</dbReference>
<dbReference type="InterPro" id="IPR015946">
    <property type="entry name" value="KH_dom-like_a/b"/>
</dbReference>
<dbReference type="InterPro" id="IPR052707">
    <property type="entry name" value="OsmC_Ohr_Peroxiredoxin"/>
</dbReference>
<dbReference type="Pfam" id="PF02566">
    <property type="entry name" value="OsmC"/>
    <property type="match status" value="1"/>
</dbReference>
<protein>
    <recommendedName>
        <fullName evidence="2">Osmotically inducible protein OsmC</fullName>
    </recommendedName>
</protein>
<accession>A0A645J7U6</accession>
<sequence>MKTTLKTTWKGLIQGQGSMVSETIDLPIAIPPSFGGTGAGSHPKELLMASATACYVMTLAGMLSAKKLPLVGISVNSELSDTSSKQSLQIAHEAHIELAPEATQQQLDTAETLIEAADKSCMIGNLLKTAGVQIVVSGNVSNASKI</sequence>
<dbReference type="AlphaFoldDB" id="A0A645J7U6"/>
<evidence type="ECO:0000313" key="1">
    <source>
        <dbReference type="EMBL" id="MPN55563.1"/>
    </source>
</evidence>
<dbReference type="InterPro" id="IPR036102">
    <property type="entry name" value="OsmC/Ohrsf"/>
</dbReference>